<gene>
    <name evidence="1" type="ORF">GCM10023235_16050</name>
</gene>
<accession>A0ABP9DFX3</accession>
<evidence type="ECO:0000313" key="1">
    <source>
        <dbReference type="EMBL" id="GAA4841189.1"/>
    </source>
</evidence>
<proteinExistence type="predicted"/>
<comment type="caution">
    <text evidence="1">The sequence shown here is derived from an EMBL/GenBank/DDBJ whole genome shotgun (WGS) entry which is preliminary data.</text>
</comment>
<dbReference type="RefSeq" id="WP_345696067.1">
    <property type="nucleotide sequence ID" value="NZ_BAABIS010000001.1"/>
</dbReference>
<reference evidence="2" key="1">
    <citation type="journal article" date="2019" name="Int. J. Syst. Evol. Microbiol.">
        <title>The Global Catalogue of Microorganisms (GCM) 10K type strain sequencing project: providing services to taxonomists for standard genome sequencing and annotation.</title>
        <authorList>
            <consortium name="The Broad Institute Genomics Platform"/>
            <consortium name="The Broad Institute Genome Sequencing Center for Infectious Disease"/>
            <person name="Wu L."/>
            <person name="Ma J."/>
        </authorList>
    </citation>
    <scope>NUCLEOTIDE SEQUENCE [LARGE SCALE GENOMIC DNA]</scope>
    <source>
        <strain evidence="2">JCM 13006</strain>
    </source>
</reference>
<organism evidence="1 2">
    <name type="scientific">Kitasatospora terrestris</name>
    <dbReference type="NCBI Taxonomy" id="258051"/>
    <lineage>
        <taxon>Bacteria</taxon>
        <taxon>Bacillati</taxon>
        <taxon>Actinomycetota</taxon>
        <taxon>Actinomycetes</taxon>
        <taxon>Kitasatosporales</taxon>
        <taxon>Streptomycetaceae</taxon>
        <taxon>Kitasatospora</taxon>
    </lineage>
</organism>
<sequence length="304" mass="32304">MRVWTVTGLRWADGQAFLAAGDGRREHVRALSAGLRVGWRIGGPRRCVGVWSAGRQRPCPYGESVAAEAKNAQCPTCQSADRGLALARDQIFDDGRTYRLYLAWFGDGLRKVGLTAEERGTARLQEQAALAYAFVGRGRLPAVRRAELTVAQAGLARERIPSALKSAAWWSPGGEAERRAQIVALRAEVLRLLDGHGLRLLADDPVVDQVAMYGLTGGVPEAYGEVKALADGAVLAGALRPAIGGHLFVDPLDGGDGEGGGPLLLDSRLLTGWAVSAVPAQRCAGIEPVPRARPVAEAEQDSLF</sequence>
<protein>
    <submittedName>
        <fullName evidence="1">DUF2797 domain-containing protein</fullName>
    </submittedName>
</protein>
<dbReference type="EMBL" id="BAABIS010000001">
    <property type="protein sequence ID" value="GAA4841189.1"/>
    <property type="molecule type" value="Genomic_DNA"/>
</dbReference>
<evidence type="ECO:0000313" key="2">
    <source>
        <dbReference type="Proteomes" id="UP001501752"/>
    </source>
</evidence>
<dbReference type="Proteomes" id="UP001501752">
    <property type="component" value="Unassembled WGS sequence"/>
</dbReference>
<keyword evidence="2" id="KW-1185">Reference proteome</keyword>
<name>A0ABP9DFX3_9ACTN</name>